<comment type="similarity">
    <text evidence="16">Belongs to the calcineurin regulatory subunit family. CHP subfamily.</text>
</comment>
<protein>
    <submittedName>
        <fullName evidence="18">CG32812</fullName>
    </submittedName>
</protein>
<dbReference type="SUPFAM" id="SSF47473">
    <property type="entry name" value="EF-hand"/>
    <property type="match status" value="1"/>
</dbReference>
<evidence type="ECO:0000313" key="18">
    <source>
        <dbReference type="EMBL" id="ALC49355.1"/>
    </source>
</evidence>
<accession>A0A0M4EZ36</accession>
<keyword evidence="14" id="KW-0539">Nucleus</keyword>
<evidence type="ECO:0000256" key="12">
    <source>
        <dbReference type="ARBA" id="ARBA00022927"/>
    </source>
</evidence>
<evidence type="ECO:0000259" key="17">
    <source>
        <dbReference type="PROSITE" id="PS50222"/>
    </source>
</evidence>
<organism evidence="18 19">
    <name type="scientific">Drosophila busckii</name>
    <name type="common">Fruit fly</name>
    <dbReference type="NCBI Taxonomy" id="30019"/>
    <lineage>
        <taxon>Eukaryota</taxon>
        <taxon>Metazoa</taxon>
        <taxon>Ecdysozoa</taxon>
        <taxon>Arthropoda</taxon>
        <taxon>Hexapoda</taxon>
        <taxon>Insecta</taxon>
        <taxon>Pterygota</taxon>
        <taxon>Neoptera</taxon>
        <taxon>Endopterygota</taxon>
        <taxon>Diptera</taxon>
        <taxon>Brachycera</taxon>
        <taxon>Muscomorpha</taxon>
        <taxon>Ephydroidea</taxon>
        <taxon>Drosophilidae</taxon>
        <taxon>Drosophila</taxon>
    </lineage>
</organism>
<feature type="domain" description="EF-hand" evidence="17">
    <location>
        <begin position="26"/>
        <end position="61"/>
    </location>
</feature>
<evidence type="ECO:0000256" key="6">
    <source>
        <dbReference type="ARBA" id="ARBA00022490"/>
    </source>
</evidence>
<dbReference type="OrthoDB" id="191686at2759"/>
<gene>
    <name evidence="18" type="ORF">Dbus_chrXg1211</name>
</gene>
<evidence type="ECO:0000313" key="19">
    <source>
        <dbReference type="Proteomes" id="UP000494163"/>
    </source>
</evidence>
<dbReference type="PANTHER" id="PTHR46002">
    <property type="entry name" value="EG:114D9.1 PROTEIN-RELATED"/>
    <property type="match status" value="1"/>
</dbReference>
<dbReference type="InterPro" id="IPR051875">
    <property type="entry name" value="Calcineurin_B_homologous"/>
</dbReference>
<evidence type="ECO:0000256" key="8">
    <source>
        <dbReference type="ARBA" id="ARBA00022707"/>
    </source>
</evidence>
<evidence type="ECO:0000256" key="1">
    <source>
        <dbReference type="ARBA" id="ARBA00004123"/>
    </source>
</evidence>
<evidence type="ECO:0000256" key="5">
    <source>
        <dbReference type="ARBA" id="ARBA00022475"/>
    </source>
</evidence>
<keyword evidence="4" id="KW-0813">Transport</keyword>
<evidence type="ECO:0000256" key="16">
    <source>
        <dbReference type="ARBA" id="ARBA00038164"/>
    </source>
</evidence>
<evidence type="ECO:0000256" key="2">
    <source>
        <dbReference type="ARBA" id="ARBA00004236"/>
    </source>
</evidence>
<keyword evidence="5" id="KW-1003">Cell membrane</keyword>
<keyword evidence="8" id="KW-0519">Myristate</keyword>
<keyword evidence="15" id="KW-0449">Lipoprotein</keyword>
<dbReference type="PROSITE" id="PS50222">
    <property type="entry name" value="EF_HAND_2"/>
    <property type="match status" value="1"/>
</dbReference>
<evidence type="ECO:0000256" key="13">
    <source>
        <dbReference type="ARBA" id="ARBA00023136"/>
    </source>
</evidence>
<keyword evidence="9" id="KW-0479">Metal-binding</keyword>
<comment type="subcellular location">
    <subcellularLocation>
        <location evidence="2">Cell membrane</location>
    </subcellularLocation>
    <subcellularLocation>
        <location evidence="3">Cytoplasm</location>
    </subcellularLocation>
    <subcellularLocation>
        <location evidence="1">Nucleus</location>
    </subcellularLocation>
</comment>
<keyword evidence="12" id="KW-0653">Protein transport</keyword>
<dbReference type="InterPro" id="IPR011992">
    <property type="entry name" value="EF-hand-dom_pair"/>
</dbReference>
<dbReference type="OMA" id="FPRRCGT"/>
<evidence type="ECO:0000256" key="15">
    <source>
        <dbReference type="ARBA" id="ARBA00023288"/>
    </source>
</evidence>
<dbReference type="AlphaFoldDB" id="A0A0M4EZ36"/>
<dbReference type="Proteomes" id="UP000494163">
    <property type="component" value="Chromosome X"/>
</dbReference>
<name>A0A0M4EZ36_DROBS</name>
<keyword evidence="10" id="KW-0677">Repeat</keyword>
<evidence type="ECO:0000256" key="10">
    <source>
        <dbReference type="ARBA" id="ARBA00022737"/>
    </source>
</evidence>
<evidence type="ECO:0000256" key="11">
    <source>
        <dbReference type="ARBA" id="ARBA00022837"/>
    </source>
</evidence>
<keyword evidence="6" id="KW-0963">Cytoplasm</keyword>
<dbReference type="GO" id="GO:0005737">
    <property type="term" value="C:cytoplasm"/>
    <property type="evidence" value="ECO:0007669"/>
    <property type="project" value="UniProtKB-SubCell"/>
</dbReference>
<sequence>MGLMASHQLSVAERQRHQLATGMSSEQLQQLHMRFQALDRRQQGYLTPTELLRIPQLLENPMYRQIVDGFFGNRERLDFEQFVGVCARFMVAQFEYDDKRQEKLRLLSHMFDTKRGGDLEREDFRRAMRCVGVVSEQELQLLEQQAFGRSEYLTYAEFEARLGGVDVEQRLVVRKWLEQDKRDAGLLLKDAEPQHCGRGS</sequence>
<dbReference type="InterPro" id="IPR002048">
    <property type="entry name" value="EF_hand_dom"/>
</dbReference>
<reference evidence="18 19" key="1">
    <citation type="submission" date="2015-08" db="EMBL/GenBank/DDBJ databases">
        <title>Ancestral chromatin configuration constrains chromatin evolution on differentiating sex chromosomes in Drosophila.</title>
        <authorList>
            <person name="Zhou Q."/>
            <person name="Bachtrog D."/>
        </authorList>
    </citation>
    <scope>NUCLEOTIDE SEQUENCE [LARGE SCALE GENOMIC DNA]</scope>
    <source>
        <tissue evidence="18">Whole larvae</tissue>
    </source>
</reference>
<keyword evidence="11" id="KW-0106">Calcium</keyword>
<evidence type="ECO:0000256" key="4">
    <source>
        <dbReference type="ARBA" id="ARBA00022448"/>
    </source>
</evidence>
<evidence type="ECO:0000256" key="9">
    <source>
        <dbReference type="ARBA" id="ARBA00022723"/>
    </source>
</evidence>
<dbReference type="GO" id="GO:0015031">
    <property type="term" value="P:protein transport"/>
    <property type="evidence" value="ECO:0007669"/>
    <property type="project" value="UniProtKB-KW"/>
</dbReference>
<evidence type="ECO:0000256" key="14">
    <source>
        <dbReference type="ARBA" id="ARBA00023242"/>
    </source>
</evidence>
<dbReference type="GO" id="GO:0005886">
    <property type="term" value="C:plasma membrane"/>
    <property type="evidence" value="ECO:0007669"/>
    <property type="project" value="UniProtKB-SubCell"/>
</dbReference>
<dbReference type="EMBL" id="CP012528">
    <property type="protein sequence ID" value="ALC49355.1"/>
    <property type="molecule type" value="Genomic_DNA"/>
</dbReference>
<evidence type="ECO:0000256" key="7">
    <source>
        <dbReference type="ARBA" id="ARBA00022553"/>
    </source>
</evidence>
<keyword evidence="7" id="KW-0597">Phosphoprotein</keyword>
<keyword evidence="13" id="KW-0472">Membrane</keyword>
<dbReference type="GO" id="GO:0005509">
    <property type="term" value="F:calcium ion binding"/>
    <property type="evidence" value="ECO:0007669"/>
    <property type="project" value="InterPro"/>
</dbReference>
<evidence type="ECO:0000256" key="3">
    <source>
        <dbReference type="ARBA" id="ARBA00004496"/>
    </source>
</evidence>
<keyword evidence="19" id="KW-1185">Reference proteome</keyword>
<dbReference type="GO" id="GO:0005634">
    <property type="term" value="C:nucleus"/>
    <property type="evidence" value="ECO:0007669"/>
    <property type="project" value="UniProtKB-SubCell"/>
</dbReference>
<proteinExistence type="inferred from homology"/>
<dbReference type="STRING" id="30019.A0A0M4EZ36"/>
<dbReference type="Gene3D" id="1.10.238.10">
    <property type="entry name" value="EF-hand"/>
    <property type="match status" value="1"/>
</dbReference>